<proteinExistence type="predicted"/>
<dbReference type="EMBL" id="MK072388">
    <property type="protein sequence ID" value="AYV83344.1"/>
    <property type="molecule type" value="Genomic_DNA"/>
</dbReference>
<sequence>MPNNYSDPIGILSQIITDYVNDNDHGEQCHNCSGLKSCTKNSVKCKFREQLEELIFSIGGARGPAGAAGAQGSRGPAGPSNFDEMVLTSTSVTTLHVTSPGTGTIIVQQWGGGGAGSLIAVIGGTTYGGSGGGAGAYATYSVQVSNSDVVTFSVAGVSDAETGEGNNTTFATTSLPVVTTLGGQFGGDTFPVGGAGGGLPVVPAGGIGIPGGQGGNSMPSFLIDTAGDTDTVGAKGGDTFAGSGGPGGEFNQAISASNGNQPGGGGGGDSGLSGSGFGGSGAAGLIILTLSNVTLTP</sequence>
<feature type="compositionally biased region" description="Gly residues" evidence="1">
    <location>
        <begin position="261"/>
        <end position="272"/>
    </location>
</feature>
<name>A0A3G5AA26_9VIRU</name>
<organism evidence="2">
    <name type="scientific">Hyperionvirus sp</name>
    <dbReference type="NCBI Taxonomy" id="2487770"/>
    <lineage>
        <taxon>Viruses</taxon>
        <taxon>Varidnaviria</taxon>
        <taxon>Bamfordvirae</taxon>
        <taxon>Nucleocytoviricota</taxon>
        <taxon>Megaviricetes</taxon>
        <taxon>Imitervirales</taxon>
        <taxon>Mimiviridae</taxon>
        <taxon>Klosneuvirinae</taxon>
    </lineage>
</organism>
<accession>A0A3G5AA26</accession>
<evidence type="ECO:0000313" key="2">
    <source>
        <dbReference type="EMBL" id="AYV83344.1"/>
    </source>
</evidence>
<feature type="region of interest" description="Disordered" evidence="1">
    <location>
        <begin position="239"/>
        <end position="272"/>
    </location>
</feature>
<reference evidence="2" key="1">
    <citation type="submission" date="2018-10" db="EMBL/GenBank/DDBJ databases">
        <title>Hidden diversity of soil giant viruses.</title>
        <authorList>
            <person name="Schulz F."/>
            <person name="Alteio L."/>
            <person name="Goudeau D."/>
            <person name="Ryan E.M."/>
            <person name="Malmstrom R.R."/>
            <person name="Blanchard J."/>
            <person name="Woyke T."/>
        </authorList>
    </citation>
    <scope>NUCLEOTIDE SEQUENCE</scope>
    <source>
        <strain evidence="2">HYV1</strain>
    </source>
</reference>
<protein>
    <submittedName>
        <fullName evidence="2">Uncharacterized protein</fullName>
    </submittedName>
</protein>
<gene>
    <name evidence="2" type="ORF">Hyperionvirus6_25</name>
</gene>
<evidence type="ECO:0000256" key="1">
    <source>
        <dbReference type="SAM" id="MobiDB-lite"/>
    </source>
</evidence>